<reference evidence="5" key="2">
    <citation type="submission" date="2025-08" db="UniProtKB">
        <authorList>
            <consortium name="RefSeq"/>
        </authorList>
    </citation>
    <scope>IDENTIFICATION</scope>
    <source>
        <tissue evidence="5">Etiolated seedlings</tissue>
    </source>
</reference>
<accession>A0A1S2XQE1</accession>
<dbReference type="NCBIfam" id="TIGR00756">
    <property type="entry name" value="PPR"/>
    <property type="match status" value="10"/>
</dbReference>
<feature type="repeat" description="PPR" evidence="3">
    <location>
        <begin position="417"/>
        <end position="451"/>
    </location>
</feature>
<feature type="repeat" description="PPR" evidence="3">
    <location>
        <begin position="691"/>
        <end position="725"/>
    </location>
</feature>
<gene>
    <name evidence="5" type="primary">LOC101501026</name>
</gene>
<feature type="repeat" description="PPR" evidence="3">
    <location>
        <begin position="312"/>
        <end position="346"/>
    </location>
</feature>
<dbReference type="PaxDb" id="3827-XP_004491942.1"/>
<dbReference type="AlphaFoldDB" id="A0A1S2XQE1"/>
<dbReference type="KEGG" id="cam:101501026"/>
<evidence type="ECO:0000256" key="1">
    <source>
        <dbReference type="ARBA" id="ARBA00007626"/>
    </source>
</evidence>
<dbReference type="Pfam" id="PF13041">
    <property type="entry name" value="PPR_2"/>
    <property type="match status" value="4"/>
</dbReference>
<dbReference type="GO" id="GO:0031930">
    <property type="term" value="P:mitochondria-nucleus signaling pathway"/>
    <property type="evidence" value="ECO:0007669"/>
    <property type="project" value="TreeGrafter"/>
</dbReference>
<evidence type="ECO:0000256" key="2">
    <source>
        <dbReference type="ARBA" id="ARBA00022737"/>
    </source>
</evidence>
<keyword evidence="2" id="KW-0677">Repeat</keyword>
<feature type="repeat" description="PPR" evidence="3">
    <location>
        <begin position="382"/>
        <end position="416"/>
    </location>
</feature>
<feature type="repeat" description="PPR" evidence="3">
    <location>
        <begin position="726"/>
        <end position="760"/>
    </location>
</feature>
<dbReference type="Gene3D" id="1.25.40.10">
    <property type="entry name" value="Tetratricopeptide repeat domain"/>
    <property type="match status" value="6"/>
</dbReference>
<dbReference type="PANTHER" id="PTHR47936:SF1">
    <property type="entry name" value="PENTATRICOPEPTIDE REPEAT-CONTAINING PROTEIN GUN1, CHLOROPLASTIC"/>
    <property type="match status" value="1"/>
</dbReference>
<dbReference type="PANTHER" id="PTHR47936">
    <property type="entry name" value="PPR_LONG DOMAIN-CONTAINING PROTEIN"/>
    <property type="match status" value="1"/>
</dbReference>
<dbReference type="PROSITE" id="PS51375">
    <property type="entry name" value="PPR"/>
    <property type="match status" value="9"/>
</dbReference>
<sequence length="793" mass="89634">MKTPSKHSHSLLKQVGELLTVASITNTLSKSPTPPNPTLFSPKFITQTLIHKILSNPSLHISHKLNFFNSFNSHNINIHNSITYSLIFKTLCNPTTPISLLHQHLPQLLHSMKQNDVVFDSYSFKNLLNFLINLSHNNKKNNLHFVIDILDYIQSQNLQPSGTTPFIYNSLLIASIKNNQLNLALSIFKNVISIDDSSNFDHVIVGSSNYLLSALRKAQMKKEFINVFNTLRERKSFDFDLWGYNICIHAFGSWGDLVTSMMLFNEMKEDKNLFGPDMCTYNSVLSILCKVGKVNDALVVWEELKGCGYEPDEFTYTILVRGFSRTCRMDEAIRIFNEMKDNGFRPGILVYNCVLDGLFKAAKVNEACQMFEKMAQEGVKASCWTYNILIHGLIKNGRSEAGYTLFCDLKKKGQFVDEITYSIVVLQLCKEGQLEEALELVEEMEARGFSVDLVTITSLLIGIHKYGRWDWTDRLIKHVREGDLLPGVLRWKAGMEASINNLPSGKKDYSPMFSSKGDFSEIMSFITRARDEDEVETLSEQIDEWSSSPHMDKLAKHVVRSTGNASRLFTPDRGQRVQQKGPDSFDVDMVNTFLSIFLAKGKLSLACKLFEIFTDAGVDPVSYTYNSIMSSFVKKGYFNEAWAILTEMGEKFCPTDIATYNMIIQGLGKMGRADLASAVLDGLLKQGGYLDIVMYNTLINALGKAGRIDEVSKFFDQMRNSGISPDVVTYNTLIEIHSKAGRVKDAYKFLKMMLDAGCTPNHVTDTTLDYLVREIDKLRYQKASILSEKDDPP</sequence>
<comment type="similarity">
    <text evidence="1">Belongs to the PPR family. P subfamily.</text>
</comment>
<evidence type="ECO:0000313" key="4">
    <source>
        <dbReference type="Proteomes" id="UP000087171"/>
    </source>
</evidence>
<dbReference type="RefSeq" id="XP_004491942.1">
    <property type="nucleotide sequence ID" value="XM_004491885.3"/>
</dbReference>
<dbReference type="InterPro" id="IPR002885">
    <property type="entry name" value="PPR_rpt"/>
</dbReference>
<protein>
    <submittedName>
        <fullName evidence="5">Pentatricopeptide repeat-containing protein At4g01570</fullName>
    </submittedName>
</protein>
<feature type="repeat" description="PPR" evidence="3">
    <location>
        <begin position="656"/>
        <end position="690"/>
    </location>
</feature>
<dbReference type="GO" id="GO:0009507">
    <property type="term" value="C:chloroplast"/>
    <property type="evidence" value="ECO:0007669"/>
    <property type="project" value="TreeGrafter"/>
</dbReference>
<dbReference type="Pfam" id="PF01535">
    <property type="entry name" value="PPR"/>
    <property type="match status" value="1"/>
</dbReference>
<proteinExistence type="inferred from homology"/>
<dbReference type="GO" id="GO:0010019">
    <property type="term" value="P:chloroplast-nucleus signaling pathway"/>
    <property type="evidence" value="ECO:0007669"/>
    <property type="project" value="TreeGrafter"/>
</dbReference>
<dbReference type="InterPro" id="IPR011990">
    <property type="entry name" value="TPR-like_helical_dom_sf"/>
</dbReference>
<dbReference type="STRING" id="3827.A0A1S2XQE1"/>
<feature type="repeat" description="PPR" evidence="3">
    <location>
        <begin position="277"/>
        <end position="311"/>
    </location>
</feature>
<reference evidence="4" key="1">
    <citation type="journal article" date="2013" name="Nat. Biotechnol.">
        <title>Draft genome sequence of chickpea (Cicer arietinum) provides a resource for trait improvement.</title>
        <authorList>
            <person name="Varshney R.K."/>
            <person name="Song C."/>
            <person name="Saxena R.K."/>
            <person name="Azam S."/>
            <person name="Yu S."/>
            <person name="Sharpe A.G."/>
            <person name="Cannon S."/>
            <person name="Baek J."/>
            <person name="Rosen B.D."/>
            <person name="Tar'an B."/>
            <person name="Millan T."/>
            <person name="Zhang X."/>
            <person name="Ramsay L.D."/>
            <person name="Iwata A."/>
            <person name="Wang Y."/>
            <person name="Nelson W."/>
            <person name="Farmer A.D."/>
            <person name="Gaur P.M."/>
            <person name="Soderlund C."/>
            <person name="Penmetsa R.V."/>
            <person name="Xu C."/>
            <person name="Bharti A.K."/>
            <person name="He W."/>
            <person name="Winter P."/>
            <person name="Zhao S."/>
            <person name="Hane J.K."/>
            <person name="Carrasquilla-Garcia N."/>
            <person name="Condie J.A."/>
            <person name="Upadhyaya H.D."/>
            <person name="Luo M.C."/>
            <person name="Thudi M."/>
            <person name="Gowda C.L."/>
            <person name="Singh N.P."/>
            <person name="Lichtenzveig J."/>
            <person name="Gali K.K."/>
            <person name="Rubio J."/>
            <person name="Nadarajan N."/>
            <person name="Dolezel J."/>
            <person name="Bansal K.C."/>
            <person name="Xu X."/>
            <person name="Edwards D."/>
            <person name="Zhang G."/>
            <person name="Kahl G."/>
            <person name="Gil J."/>
            <person name="Singh K.B."/>
            <person name="Datta S.K."/>
            <person name="Jackson S.A."/>
            <person name="Wang J."/>
            <person name="Cook D.R."/>
        </authorList>
    </citation>
    <scope>NUCLEOTIDE SEQUENCE [LARGE SCALE GENOMIC DNA]</scope>
    <source>
        <strain evidence="4">cv. CDC Frontier</strain>
    </source>
</reference>
<dbReference type="Proteomes" id="UP000087171">
    <property type="component" value="Chromosome Ca3"/>
</dbReference>
<name>A0A1S2XQE1_CICAR</name>
<keyword evidence="4" id="KW-1185">Reference proteome</keyword>
<dbReference type="GeneID" id="101501026"/>
<organism evidence="4 5">
    <name type="scientific">Cicer arietinum</name>
    <name type="common">Chickpea</name>
    <name type="synonym">Garbanzo</name>
    <dbReference type="NCBI Taxonomy" id="3827"/>
    <lineage>
        <taxon>Eukaryota</taxon>
        <taxon>Viridiplantae</taxon>
        <taxon>Streptophyta</taxon>
        <taxon>Embryophyta</taxon>
        <taxon>Tracheophyta</taxon>
        <taxon>Spermatophyta</taxon>
        <taxon>Magnoliopsida</taxon>
        <taxon>eudicotyledons</taxon>
        <taxon>Gunneridae</taxon>
        <taxon>Pentapetalae</taxon>
        <taxon>rosids</taxon>
        <taxon>fabids</taxon>
        <taxon>Fabales</taxon>
        <taxon>Fabaceae</taxon>
        <taxon>Papilionoideae</taxon>
        <taxon>50 kb inversion clade</taxon>
        <taxon>NPAAA clade</taxon>
        <taxon>Hologalegina</taxon>
        <taxon>IRL clade</taxon>
        <taxon>Cicereae</taxon>
        <taxon>Cicer</taxon>
    </lineage>
</organism>
<feature type="repeat" description="PPR" evidence="3">
    <location>
        <begin position="621"/>
        <end position="655"/>
    </location>
</feature>
<feature type="repeat" description="PPR" evidence="3">
    <location>
        <begin position="347"/>
        <end position="381"/>
    </location>
</feature>
<dbReference type="Pfam" id="PF12854">
    <property type="entry name" value="PPR_1"/>
    <property type="match status" value="1"/>
</dbReference>
<evidence type="ECO:0000313" key="5">
    <source>
        <dbReference type="RefSeq" id="XP_004491942.1"/>
    </source>
</evidence>
<dbReference type="eggNOG" id="KOG4197">
    <property type="taxonomic scope" value="Eukaryota"/>
</dbReference>
<dbReference type="OrthoDB" id="185373at2759"/>
<evidence type="ECO:0000256" key="3">
    <source>
        <dbReference type="PROSITE-ProRule" id="PRU00708"/>
    </source>
</evidence>